<dbReference type="EMBL" id="KB454508">
    <property type="protein sequence ID" value="EME29524.1"/>
    <property type="molecule type" value="Genomic_DNA"/>
</dbReference>
<evidence type="ECO:0000313" key="3">
    <source>
        <dbReference type="Proteomes" id="UP000030680"/>
    </source>
</evidence>
<dbReference type="RefSeq" id="XP_005706044.1">
    <property type="nucleotide sequence ID" value="XM_005705987.1"/>
</dbReference>
<dbReference type="Gramene" id="EME29524">
    <property type="protein sequence ID" value="EME29524"/>
    <property type="gene ID" value="Gasu_31610"/>
</dbReference>
<protein>
    <submittedName>
        <fullName evidence="2">Uncharacterized protein</fullName>
    </submittedName>
</protein>
<dbReference type="Proteomes" id="UP000030680">
    <property type="component" value="Unassembled WGS sequence"/>
</dbReference>
<reference evidence="3" key="1">
    <citation type="journal article" date="2013" name="Science">
        <title>Gene transfer from bacteria and archaea facilitated evolution of an extremophilic eukaryote.</title>
        <authorList>
            <person name="Schonknecht G."/>
            <person name="Chen W.H."/>
            <person name="Ternes C.M."/>
            <person name="Barbier G.G."/>
            <person name="Shrestha R.P."/>
            <person name="Stanke M."/>
            <person name="Brautigam A."/>
            <person name="Baker B.J."/>
            <person name="Banfield J.F."/>
            <person name="Garavito R.M."/>
            <person name="Carr K."/>
            <person name="Wilkerson C."/>
            <person name="Rensing S.A."/>
            <person name="Gagneul D."/>
            <person name="Dickenson N.E."/>
            <person name="Oesterhelt C."/>
            <person name="Lercher M.J."/>
            <person name="Weber A.P."/>
        </authorList>
    </citation>
    <scope>NUCLEOTIDE SEQUENCE [LARGE SCALE GENOMIC DNA]</scope>
    <source>
        <strain evidence="3">074W</strain>
    </source>
</reference>
<dbReference type="GeneID" id="17088312"/>
<evidence type="ECO:0000313" key="2">
    <source>
        <dbReference type="EMBL" id="EME29524.1"/>
    </source>
</evidence>
<dbReference type="KEGG" id="gsl:Gasu_31610"/>
<dbReference type="AlphaFoldDB" id="M2Y133"/>
<evidence type="ECO:0000256" key="1">
    <source>
        <dbReference type="SAM" id="Phobius"/>
    </source>
</evidence>
<accession>M2Y133</accession>
<proteinExistence type="predicted"/>
<keyword evidence="1" id="KW-1133">Transmembrane helix</keyword>
<keyword evidence="3" id="KW-1185">Reference proteome</keyword>
<feature type="transmembrane region" description="Helical" evidence="1">
    <location>
        <begin position="12"/>
        <end position="43"/>
    </location>
</feature>
<name>M2Y133_GALSU</name>
<keyword evidence="1" id="KW-0812">Transmembrane</keyword>
<keyword evidence="1" id="KW-0472">Membrane</keyword>
<gene>
    <name evidence="2" type="ORF">Gasu_31610</name>
</gene>
<organism evidence="2 3">
    <name type="scientific">Galdieria sulphuraria</name>
    <name type="common">Red alga</name>
    <dbReference type="NCBI Taxonomy" id="130081"/>
    <lineage>
        <taxon>Eukaryota</taxon>
        <taxon>Rhodophyta</taxon>
        <taxon>Bangiophyceae</taxon>
        <taxon>Galdieriales</taxon>
        <taxon>Galdieriaceae</taxon>
        <taxon>Galdieria</taxon>
    </lineage>
</organism>
<sequence length="66" mass="7442">MSLSYTTTFQSLGANILLFLFVKTRLALFFSTTFVLHLLLMLLDCLLKAISIQEACIHSVALKYTL</sequence>